<sequence>MLQDVTIWGAVFAGLLSFVSPCVLPLVPPYLGFLAGVSLEELTGEGDDRAASRRVFFASLAFVAGFSTVFVILGASASFLGQFITQHIQFLGYVAGALIIVMGLHFLGVFRLGLLYREARVHVEKKPAGLVGAYLIGLAFAFGWTPCVGPILAAILFVAGSEDTVSKGAILLGAYAIGLGIPFLLAATFAGPFLGFMKKFRKHMGVVEKAMGVVLVLTGILFISGQMAVMSYWLLETFPAFSYIG</sequence>
<evidence type="ECO:0000313" key="9">
    <source>
        <dbReference type="EMBL" id="MBS8259466.1"/>
    </source>
</evidence>
<dbReference type="InterPro" id="IPR003834">
    <property type="entry name" value="Cyt_c_assmbl_TM_dom"/>
</dbReference>
<feature type="transmembrane region" description="Helical" evidence="7">
    <location>
        <begin position="90"/>
        <end position="110"/>
    </location>
</feature>
<accession>A0A944C9M1</accession>
<organism evidence="9 10">
    <name type="scientific">Roseibium polysiphoniae</name>
    <dbReference type="NCBI Taxonomy" id="2571221"/>
    <lineage>
        <taxon>Bacteria</taxon>
        <taxon>Pseudomonadati</taxon>
        <taxon>Pseudomonadota</taxon>
        <taxon>Alphaproteobacteria</taxon>
        <taxon>Hyphomicrobiales</taxon>
        <taxon>Stappiaceae</taxon>
        <taxon>Roseibium</taxon>
    </lineage>
</organism>
<dbReference type="AlphaFoldDB" id="A0A944C9M1"/>
<dbReference type="GO" id="GO:0017004">
    <property type="term" value="P:cytochrome complex assembly"/>
    <property type="evidence" value="ECO:0007669"/>
    <property type="project" value="UniProtKB-KW"/>
</dbReference>
<feature type="transmembrane region" description="Helical" evidence="7">
    <location>
        <begin position="55"/>
        <end position="84"/>
    </location>
</feature>
<dbReference type="PANTHER" id="PTHR31272">
    <property type="entry name" value="CYTOCHROME C-TYPE BIOGENESIS PROTEIN HI_1454-RELATED"/>
    <property type="match status" value="1"/>
</dbReference>
<gene>
    <name evidence="9" type="ORF">DYI23_04460</name>
</gene>
<evidence type="ECO:0000256" key="5">
    <source>
        <dbReference type="ARBA" id="ARBA00022989"/>
    </source>
</evidence>
<keyword evidence="6 7" id="KW-0472">Membrane</keyword>
<feature type="domain" description="Cytochrome C biogenesis protein transmembrane" evidence="8">
    <location>
        <begin position="9"/>
        <end position="223"/>
    </location>
</feature>
<keyword evidence="5 7" id="KW-1133">Transmembrane helix</keyword>
<reference evidence="9" key="1">
    <citation type="submission" date="2018-08" db="EMBL/GenBank/DDBJ databases">
        <authorList>
            <person name="Jin W."/>
            <person name="Wang H."/>
            <person name="Yang Y."/>
            <person name="Li M."/>
            <person name="Liu J."/>
        </authorList>
    </citation>
    <scope>NUCLEOTIDE SEQUENCE</scope>
    <source>
        <strain evidence="9">AESS21</strain>
    </source>
</reference>
<comment type="caution">
    <text evidence="9">The sequence shown here is derived from an EMBL/GenBank/DDBJ whole genome shotgun (WGS) entry which is preliminary data.</text>
</comment>
<name>A0A944C9M1_9HYPH</name>
<dbReference type="RefSeq" id="WP_153769122.1">
    <property type="nucleotide sequence ID" value="NZ_QTKU01000001.1"/>
</dbReference>
<dbReference type="InterPro" id="IPR051790">
    <property type="entry name" value="Cytochrome_c-biogenesis_DsbD"/>
</dbReference>
<protein>
    <submittedName>
        <fullName evidence="9">Cytochrome c biogenesis protein CcdA</fullName>
    </submittedName>
</protein>
<evidence type="ECO:0000256" key="1">
    <source>
        <dbReference type="ARBA" id="ARBA00004141"/>
    </source>
</evidence>
<keyword evidence="4" id="KW-0201">Cytochrome c-type biogenesis</keyword>
<dbReference type="Pfam" id="PF02683">
    <property type="entry name" value="DsbD_TM"/>
    <property type="match status" value="1"/>
</dbReference>
<dbReference type="Proteomes" id="UP000705379">
    <property type="component" value="Unassembled WGS sequence"/>
</dbReference>
<comment type="subcellular location">
    <subcellularLocation>
        <location evidence="1">Membrane</location>
        <topology evidence="1">Multi-pass membrane protein</topology>
    </subcellularLocation>
</comment>
<proteinExistence type="inferred from homology"/>
<evidence type="ECO:0000256" key="6">
    <source>
        <dbReference type="ARBA" id="ARBA00023136"/>
    </source>
</evidence>
<keyword evidence="3 7" id="KW-0812">Transmembrane</keyword>
<evidence type="ECO:0000313" key="10">
    <source>
        <dbReference type="Proteomes" id="UP000705379"/>
    </source>
</evidence>
<feature type="transmembrane region" description="Helical" evidence="7">
    <location>
        <begin position="169"/>
        <end position="191"/>
    </location>
</feature>
<feature type="transmembrane region" description="Helical" evidence="7">
    <location>
        <begin position="131"/>
        <end position="157"/>
    </location>
</feature>
<comment type="similarity">
    <text evidence="2">Belongs to the DsbD family.</text>
</comment>
<feature type="transmembrane region" description="Helical" evidence="7">
    <location>
        <begin position="212"/>
        <end position="235"/>
    </location>
</feature>
<evidence type="ECO:0000256" key="3">
    <source>
        <dbReference type="ARBA" id="ARBA00022692"/>
    </source>
</evidence>
<reference evidence="9" key="2">
    <citation type="journal article" date="2021" name="Microorganisms">
        <title>Bacterial Dimethylsulfoniopropionate Biosynthesis in the East China Sea.</title>
        <authorList>
            <person name="Liu J."/>
            <person name="Zhang Y."/>
            <person name="Liu J."/>
            <person name="Zhong H."/>
            <person name="Williams B.T."/>
            <person name="Zheng Y."/>
            <person name="Curson A.R.J."/>
            <person name="Sun C."/>
            <person name="Sun H."/>
            <person name="Song D."/>
            <person name="Wagner Mackenzie B."/>
            <person name="Bermejo Martinez A."/>
            <person name="Todd J.D."/>
            <person name="Zhang X.H."/>
        </authorList>
    </citation>
    <scope>NUCLEOTIDE SEQUENCE</scope>
    <source>
        <strain evidence="9">AESS21</strain>
    </source>
</reference>
<evidence type="ECO:0000256" key="4">
    <source>
        <dbReference type="ARBA" id="ARBA00022748"/>
    </source>
</evidence>
<evidence type="ECO:0000259" key="8">
    <source>
        <dbReference type="Pfam" id="PF02683"/>
    </source>
</evidence>
<dbReference type="GO" id="GO:0016020">
    <property type="term" value="C:membrane"/>
    <property type="evidence" value="ECO:0007669"/>
    <property type="project" value="UniProtKB-SubCell"/>
</dbReference>
<evidence type="ECO:0000256" key="2">
    <source>
        <dbReference type="ARBA" id="ARBA00006143"/>
    </source>
</evidence>
<feature type="transmembrane region" description="Helical" evidence="7">
    <location>
        <begin position="6"/>
        <end position="34"/>
    </location>
</feature>
<dbReference type="EMBL" id="QTKU01000001">
    <property type="protein sequence ID" value="MBS8259466.1"/>
    <property type="molecule type" value="Genomic_DNA"/>
</dbReference>
<evidence type="ECO:0000256" key="7">
    <source>
        <dbReference type="SAM" id="Phobius"/>
    </source>
</evidence>
<dbReference type="PANTHER" id="PTHR31272:SF4">
    <property type="entry name" value="CYTOCHROME C-TYPE BIOGENESIS PROTEIN HI_1454-RELATED"/>
    <property type="match status" value="1"/>
</dbReference>